<accession>A0ABW9M3X4</accession>
<dbReference type="RefSeq" id="WP_409552378.1">
    <property type="nucleotide sequence ID" value="NZ_JBKBDE010000012.1"/>
</dbReference>
<dbReference type="Proteomes" id="UP001635817">
    <property type="component" value="Unassembled WGS sequence"/>
</dbReference>
<protein>
    <submittedName>
        <fullName evidence="2">NAD(P)-dependent oxidoreductase</fullName>
    </submittedName>
</protein>
<dbReference type="InterPro" id="IPR016040">
    <property type="entry name" value="NAD(P)-bd_dom"/>
</dbReference>
<dbReference type="Pfam" id="PF13460">
    <property type="entry name" value="NAD_binding_10"/>
    <property type="match status" value="1"/>
</dbReference>
<evidence type="ECO:0000259" key="1">
    <source>
        <dbReference type="Pfam" id="PF13460"/>
    </source>
</evidence>
<dbReference type="Gene3D" id="3.40.50.720">
    <property type="entry name" value="NAD(P)-binding Rossmann-like Domain"/>
    <property type="match status" value="1"/>
</dbReference>
<name>A0ABW9M3X4_9MYCO</name>
<sequence>MDVTVFGAAGPTGVWICREALRAGHRVRAVSRRTDPLPDLSGPHLTQVWADAISGAGVREAADGADAVLSALGTTYTWHRVSVYCAGAQRIVDALRRGGRQNRLVVVSSGLTYPPPPGFGFIADKIVLPLLRNSLGRTLYADMRRMEEFIRQSDDISWTIMRPGRLFDRPTVSDYRWDADYPTQGYTARADLAAAMVAELDAATAHIRQVIAPTTQR</sequence>
<dbReference type="PANTHER" id="PTHR15020:SF50">
    <property type="entry name" value="UPF0659 PROTEIN YMR090W"/>
    <property type="match status" value="1"/>
</dbReference>
<proteinExistence type="predicted"/>
<comment type="caution">
    <text evidence="2">The sequence shown here is derived from an EMBL/GenBank/DDBJ whole genome shotgun (WGS) entry which is preliminary data.</text>
</comment>
<dbReference type="EMBL" id="JBKBDE010000012">
    <property type="protein sequence ID" value="MFN6554229.1"/>
    <property type="molecule type" value="Genomic_DNA"/>
</dbReference>
<gene>
    <name evidence="2" type="ORF">ACK4CP_27820</name>
</gene>
<reference evidence="2 3" key="1">
    <citation type="submission" date="2024-12" db="EMBL/GenBank/DDBJ databases">
        <title>The coexistence of Mycolicibacterium septicum and Mycolicibacterium nivoides in clinical samples.</title>
        <authorList>
            <person name="Wang C."/>
            <person name="Feng Y."/>
            <person name="Zong Z."/>
        </authorList>
    </citation>
    <scope>NUCLEOTIDE SEQUENCE [LARGE SCALE GENOMIC DNA]</scope>
    <source>
        <strain evidence="2 3">120310</strain>
    </source>
</reference>
<dbReference type="InterPro" id="IPR036291">
    <property type="entry name" value="NAD(P)-bd_dom_sf"/>
</dbReference>
<organism evidence="2 3">
    <name type="scientific">Mycolicibacterium septicum</name>
    <dbReference type="NCBI Taxonomy" id="98668"/>
    <lineage>
        <taxon>Bacteria</taxon>
        <taxon>Bacillati</taxon>
        <taxon>Actinomycetota</taxon>
        <taxon>Actinomycetes</taxon>
        <taxon>Mycobacteriales</taxon>
        <taxon>Mycobacteriaceae</taxon>
        <taxon>Mycolicibacterium</taxon>
    </lineage>
</organism>
<evidence type="ECO:0000313" key="2">
    <source>
        <dbReference type="EMBL" id="MFN6554229.1"/>
    </source>
</evidence>
<dbReference type="SUPFAM" id="SSF51735">
    <property type="entry name" value="NAD(P)-binding Rossmann-fold domains"/>
    <property type="match status" value="1"/>
</dbReference>
<evidence type="ECO:0000313" key="3">
    <source>
        <dbReference type="Proteomes" id="UP001635817"/>
    </source>
</evidence>
<feature type="domain" description="NAD(P)-binding" evidence="1">
    <location>
        <begin position="7"/>
        <end position="201"/>
    </location>
</feature>
<keyword evidence="3" id="KW-1185">Reference proteome</keyword>
<dbReference type="PANTHER" id="PTHR15020">
    <property type="entry name" value="FLAVIN REDUCTASE-RELATED"/>
    <property type="match status" value="1"/>
</dbReference>